<evidence type="ECO:0000256" key="6">
    <source>
        <dbReference type="ARBA" id="ARBA00023010"/>
    </source>
</evidence>
<comment type="function">
    <text evidence="11">Involved in mRNA export coupled transcription activation by association with both the TREX-2 and the SAGA complexes. The transcription regulatory histone acetylation (HAT) complex SAGA is a multiprotein complex that activates transcription by remodeling chromatin and mediating histone acetylation and deubiquitination. Within the SAGA complex, participates to a subcomplex that specifically deubiquitinates histones. The SAGA complex is recruited to specific gene promoters by activators, where it is required for transcription. The TREX-2 complex functions in docking export-competent ribonucleoprotein particles (mRNPs) to the nuclear entrance of the nuclear pore complex (nuclear basket). TREX-2 participates in mRNA export and accurate chromatin positioning in the nucleus by tethering genes to the nuclear periphery.</text>
</comment>
<dbReference type="GO" id="GO:0015031">
    <property type="term" value="P:protein transport"/>
    <property type="evidence" value="ECO:0007669"/>
    <property type="project" value="UniProtKB-KW"/>
</dbReference>
<dbReference type="AlphaFoldDB" id="A0A448XFU0"/>
<keyword evidence="3 11" id="KW-0509">mRNA transport</keyword>
<dbReference type="GO" id="GO:0006325">
    <property type="term" value="P:chromatin organization"/>
    <property type="evidence" value="ECO:0007669"/>
    <property type="project" value="UniProtKB-KW"/>
</dbReference>
<keyword evidence="4 11" id="KW-0156">Chromatin regulator</keyword>
<keyword evidence="13" id="KW-1185">Reference proteome</keyword>
<dbReference type="FunFam" id="1.10.246.140:FF:000001">
    <property type="entry name" value="Transcription and mRNA export factor ENY2"/>
    <property type="match status" value="1"/>
</dbReference>
<keyword evidence="2 11" id="KW-0813">Transport</keyword>
<dbReference type="Proteomes" id="UP000784294">
    <property type="component" value="Unassembled WGS sequence"/>
</dbReference>
<comment type="similarity">
    <text evidence="11">Belongs to the ENY2 family.</text>
</comment>
<dbReference type="Gene3D" id="1.10.246.140">
    <property type="match status" value="1"/>
</dbReference>
<dbReference type="InterPro" id="IPR038212">
    <property type="entry name" value="TF_EnY2_sf"/>
</dbReference>
<dbReference type="OrthoDB" id="6221744at2759"/>
<evidence type="ECO:0000256" key="1">
    <source>
        <dbReference type="ARBA" id="ARBA00004642"/>
    </source>
</evidence>
<evidence type="ECO:0000256" key="11">
    <source>
        <dbReference type="HAMAP-Rule" id="MF_03046"/>
    </source>
</evidence>
<evidence type="ECO:0000256" key="4">
    <source>
        <dbReference type="ARBA" id="ARBA00022853"/>
    </source>
</evidence>
<dbReference type="GO" id="GO:0003713">
    <property type="term" value="F:transcription coactivator activity"/>
    <property type="evidence" value="ECO:0007669"/>
    <property type="project" value="UniProtKB-UniRule"/>
</dbReference>
<comment type="caution">
    <text evidence="12">The sequence shown here is derived from an EMBL/GenBank/DDBJ whole genome shotgun (WGS) entry which is preliminary data.</text>
</comment>
<dbReference type="Pfam" id="PF10163">
    <property type="entry name" value="EnY2"/>
    <property type="match status" value="1"/>
</dbReference>
<dbReference type="GO" id="GO:0006406">
    <property type="term" value="P:mRNA export from nucleus"/>
    <property type="evidence" value="ECO:0007669"/>
    <property type="project" value="UniProtKB-UniRule"/>
</dbReference>
<evidence type="ECO:0000256" key="3">
    <source>
        <dbReference type="ARBA" id="ARBA00022816"/>
    </source>
</evidence>
<evidence type="ECO:0000313" key="12">
    <source>
        <dbReference type="EMBL" id="VEL35531.1"/>
    </source>
</evidence>
<evidence type="ECO:0000313" key="13">
    <source>
        <dbReference type="Proteomes" id="UP000784294"/>
    </source>
</evidence>
<organism evidence="12 13">
    <name type="scientific">Protopolystoma xenopodis</name>
    <dbReference type="NCBI Taxonomy" id="117903"/>
    <lineage>
        <taxon>Eukaryota</taxon>
        <taxon>Metazoa</taxon>
        <taxon>Spiralia</taxon>
        <taxon>Lophotrochozoa</taxon>
        <taxon>Platyhelminthes</taxon>
        <taxon>Monogenea</taxon>
        <taxon>Polyopisthocotylea</taxon>
        <taxon>Polystomatidea</taxon>
        <taxon>Polystomatidae</taxon>
        <taxon>Protopolystoma</taxon>
    </lineage>
</organism>
<accession>A0A448XFU0</accession>
<keyword evidence="9 11" id="KW-0804">Transcription</keyword>
<protein>
    <recommendedName>
        <fullName evidence="11">Transcription and mRNA export factor ENY2</fullName>
    </recommendedName>
    <alternativeName>
        <fullName evidence="11">Enhancer of yellow 2 transcription factor homolog</fullName>
    </alternativeName>
</protein>
<dbReference type="HAMAP" id="MF_03046">
    <property type="entry name" value="ENY2_Sus1"/>
    <property type="match status" value="1"/>
</dbReference>
<name>A0A448XFU0_9PLAT</name>
<evidence type="ECO:0000256" key="7">
    <source>
        <dbReference type="ARBA" id="ARBA00023015"/>
    </source>
</evidence>
<evidence type="ECO:0000256" key="8">
    <source>
        <dbReference type="ARBA" id="ARBA00023159"/>
    </source>
</evidence>
<evidence type="ECO:0000256" key="9">
    <source>
        <dbReference type="ARBA" id="ARBA00023163"/>
    </source>
</evidence>
<gene>
    <name evidence="12" type="ORF">PXEA_LOCUS28971</name>
</gene>
<keyword evidence="5 11" id="KW-0653">Protein transport</keyword>
<evidence type="ECO:0000256" key="10">
    <source>
        <dbReference type="ARBA" id="ARBA00023242"/>
    </source>
</evidence>
<sequence>MANDDKSKLRAYINKRLVETGQREKLKDLLRTRLSECGWREDLKMHCQGTSFSYPEVIKKAGLKEVTVHDLVTEITPLGRRMVPDSVKQELLEEIREFLAKETTF</sequence>
<proteinExistence type="inferred from homology"/>
<keyword evidence="8 11" id="KW-0010">Activator</keyword>
<comment type="subcellular location">
    <subcellularLocation>
        <location evidence="1 11">Nucleus</location>
        <location evidence="1 11">Nucleoplasm</location>
    </subcellularLocation>
</comment>
<keyword evidence="6 11" id="KW-0811">Translocation</keyword>
<dbReference type="PANTHER" id="PTHR12514">
    <property type="entry name" value="ENHANCER OF YELLOW 2 TRANSCRIPTION FACTOR"/>
    <property type="match status" value="1"/>
</dbReference>
<comment type="subunit">
    <text evidence="11">Component of the nuclear pore complex (NPC)-associated TREX-2 complex (transcription and export complex 2). Component of the SAGA transcription coactivator-HAT complex. Within the SAGA complex, participates to a subcomplex of SAGA called the DUB module (deubiquitination module).</text>
</comment>
<dbReference type="GO" id="GO:0005643">
    <property type="term" value="C:nuclear pore"/>
    <property type="evidence" value="ECO:0007669"/>
    <property type="project" value="UniProtKB-UniRule"/>
</dbReference>
<dbReference type="InterPro" id="IPR018783">
    <property type="entry name" value="TF_ENY2"/>
</dbReference>
<dbReference type="GO" id="GO:0000124">
    <property type="term" value="C:SAGA complex"/>
    <property type="evidence" value="ECO:0007669"/>
    <property type="project" value="UniProtKB-UniRule"/>
</dbReference>
<dbReference type="GO" id="GO:0006368">
    <property type="term" value="P:transcription elongation by RNA polymerase II"/>
    <property type="evidence" value="ECO:0007669"/>
    <property type="project" value="UniProtKB-UniRule"/>
</dbReference>
<evidence type="ECO:0000256" key="5">
    <source>
        <dbReference type="ARBA" id="ARBA00022927"/>
    </source>
</evidence>
<dbReference type="GO" id="GO:0005654">
    <property type="term" value="C:nucleoplasm"/>
    <property type="evidence" value="ECO:0007669"/>
    <property type="project" value="UniProtKB-SubCell"/>
</dbReference>
<keyword evidence="7 11" id="KW-0805">Transcription regulation</keyword>
<evidence type="ECO:0000256" key="2">
    <source>
        <dbReference type="ARBA" id="ARBA00022448"/>
    </source>
</evidence>
<dbReference type="GO" id="GO:0070390">
    <property type="term" value="C:transcription export complex 2"/>
    <property type="evidence" value="ECO:0007669"/>
    <property type="project" value="UniProtKB-UniRule"/>
</dbReference>
<dbReference type="GO" id="GO:0071819">
    <property type="term" value="C:DUBm complex"/>
    <property type="evidence" value="ECO:0007669"/>
    <property type="project" value="UniProtKB-UniRule"/>
</dbReference>
<dbReference type="EMBL" id="CAAALY010250050">
    <property type="protein sequence ID" value="VEL35531.1"/>
    <property type="molecule type" value="Genomic_DNA"/>
</dbReference>
<reference evidence="12" key="1">
    <citation type="submission" date="2018-11" db="EMBL/GenBank/DDBJ databases">
        <authorList>
            <consortium name="Pathogen Informatics"/>
        </authorList>
    </citation>
    <scope>NUCLEOTIDE SEQUENCE</scope>
</reference>
<keyword evidence="10 11" id="KW-0539">Nucleus</keyword>